<name>A0A2W5HBP8_9SPHI</name>
<dbReference type="Proteomes" id="UP000249645">
    <property type="component" value="Unassembled WGS sequence"/>
</dbReference>
<dbReference type="AlphaFoldDB" id="A0A2W5HBP8"/>
<comment type="caution">
    <text evidence="1">The sequence shown here is derived from an EMBL/GenBank/DDBJ whole genome shotgun (WGS) entry which is preliminary data.</text>
</comment>
<reference evidence="1 2" key="1">
    <citation type="submission" date="2017-11" db="EMBL/GenBank/DDBJ databases">
        <title>Infants hospitalized years apart are colonized by the same room-sourced microbial strains.</title>
        <authorList>
            <person name="Brooks B."/>
            <person name="Olm M.R."/>
            <person name="Firek B.A."/>
            <person name="Baker R."/>
            <person name="Thomas B.C."/>
            <person name="Morowitz M.J."/>
            <person name="Banfield J.F."/>
        </authorList>
    </citation>
    <scope>NUCLEOTIDE SEQUENCE [LARGE SCALE GENOMIC DNA]</scope>
    <source>
        <strain evidence="1">S2_009_000_R2_76</strain>
    </source>
</reference>
<organism evidence="1 2">
    <name type="scientific">Pseudopedobacter saltans</name>
    <dbReference type="NCBI Taxonomy" id="151895"/>
    <lineage>
        <taxon>Bacteria</taxon>
        <taxon>Pseudomonadati</taxon>
        <taxon>Bacteroidota</taxon>
        <taxon>Sphingobacteriia</taxon>
        <taxon>Sphingobacteriales</taxon>
        <taxon>Sphingobacteriaceae</taxon>
        <taxon>Pseudopedobacter</taxon>
    </lineage>
</organism>
<evidence type="ECO:0000313" key="1">
    <source>
        <dbReference type="EMBL" id="PZP51089.1"/>
    </source>
</evidence>
<dbReference type="Pfam" id="PF06996">
    <property type="entry name" value="T6SS_TssG"/>
    <property type="match status" value="1"/>
</dbReference>
<gene>
    <name evidence="1" type="ORF">DI598_04095</name>
</gene>
<evidence type="ECO:0008006" key="3">
    <source>
        <dbReference type="Google" id="ProtNLM"/>
    </source>
</evidence>
<dbReference type="InterPro" id="IPR010732">
    <property type="entry name" value="T6SS_TssG-like"/>
</dbReference>
<proteinExistence type="predicted"/>
<sequence length="318" mass="36691">MSGYRLTQKNRSEILRLALEDLKKRNGDLKANVVANQVIQNGANENDLVATLDHYFVRHFSRDISNVELVESNIHQPFIELQLTKAGFYDLLPEGLFFQPTQKDFAKGNQINVAEEVFNYRRDKQREKEIRKFFQPIENEIFKQEIYIEKHESELIDFFRTPQTEIWNFPASISEKDQTSFALLLPHALEINGNLALMTTALELILKEKIHIRKQKVEASHFPQPLTLGSSRLGSDMICGDVFWEESLILHYEIGPLQRHSIEDFLPGGNALTLFKTFNRFFAPLDADLEFEIMIDRDKQKATLAAGEDSILGYSTIL</sequence>
<accession>A0A2W5HBP8</accession>
<dbReference type="EMBL" id="QFOI01000043">
    <property type="protein sequence ID" value="PZP51089.1"/>
    <property type="molecule type" value="Genomic_DNA"/>
</dbReference>
<protein>
    <recommendedName>
        <fullName evidence="3">Type VI secretion system baseplate subunit TssG</fullName>
    </recommendedName>
</protein>
<evidence type="ECO:0000313" key="2">
    <source>
        <dbReference type="Proteomes" id="UP000249645"/>
    </source>
</evidence>